<dbReference type="EMBL" id="KI911143">
    <property type="protein sequence ID" value="ETS03372.1"/>
    <property type="molecule type" value="Genomic_DNA"/>
</dbReference>
<evidence type="ECO:0000313" key="2">
    <source>
        <dbReference type="Proteomes" id="UP000024376"/>
    </source>
</evidence>
<dbReference type="Proteomes" id="UP000024376">
    <property type="component" value="Unassembled WGS sequence"/>
</dbReference>
<gene>
    <name evidence="1" type="ORF">M419DRAFT_122695</name>
</gene>
<organism evidence="1 2">
    <name type="scientific">Hypocrea jecorina (strain ATCC 56765 / BCRC 32924 / NRRL 11460 / Rut C-30)</name>
    <name type="common">Trichoderma reesei</name>
    <dbReference type="NCBI Taxonomy" id="1344414"/>
    <lineage>
        <taxon>Eukaryota</taxon>
        <taxon>Fungi</taxon>
        <taxon>Dikarya</taxon>
        <taxon>Ascomycota</taxon>
        <taxon>Pezizomycotina</taxon>
        <taxon>Sordariomycetes</taxon>
        <taxon>Hypocreomycetidae</taxon>
        <taxon>Hypocreales</taxon>
        <taxon>Hypocreaceae</taxon>
        <taxon>Trichoderma</taxon>
    </lineage>
</organism>
<proteinExistence type="predicted"/>
<accession>A0A024SGT0</accession>
<reference evidence="2" key="1">
    <citation type="journal article" date="2013" name="Ind. Biotechnol.">
        <title>Comparative genomics analysis of Trichoderma reesei strains.</title>
        <authorList>
            <person name="Koike H."/>
            <person name="Aerts A."/>
            <person name="LaButti K."/>
            <person name="Grigoriev I.V."/>
            <person name="Baker S.E."/>
        </authorList>
    </citation>
    <scope>NUCLEOTIDE SEQUENCE [LARGE SCALE GENOMIC DNA]</scope>
    <source>
        <strain evidence="2">ATCC 56765 / BCRC 32924 / NRRL 11460 / Rut C-30</strain>
    </source>
</reference>
<dbReference type="KEGG" id="trr:M419DRAFT_122695"/>
<evidence type="ECO:0000313" key="1">
    <source>
        <dbReference type="EMBL" id="ETS03372.1"/>
    </source>
</evidence>
<dbReference type="HOGENOM" id="CLU_3108126_0_0_1"/>
<name>A0A024SGT0_HYPJR</name>
<protein>
    <submittedName>
        <fullName evidence="1">Uncharacterized protein</fullName>
    </submittedName>
</protein>
<sequence length="51" mass="5441">MICLDEGYGGKQNPHPAGRVPGHYFAGALMQDDGLGAPDTPRWLSSPVGFR</sequence>
<dbReference type="AlphaFoldDB" id="A0A024SGT0"/>